<feature type="repeat" description="WD" evidence="3">
    <location>
        <begin position="1052"/>
        <end position="1083"/>
    </location>
</feature>
<dbReference type="RefSeq" id="WP_209644396.1">
    <property type="nucleotide sequence ID" value="NZ_JAGINW010000001.1"/>
</dbReference>
<keyword evidence="4" id="KW-0812">Transmembrane</keyword>
<proteinExistence type="predicted"/>
<feature type="repeat" description="WD" evidence="3">
    <location>
        <begin position="671"/>
        <end position="703"/>
    </location>
</feature>
<keyword evidence="1 3" id="KW-0853">WD repeat</keyword>
<evidence type="ECO:0000256" key="2">
    <source>
        <dbReference type="ARBA" id="ARBA00022737"/>
    </source>
</evidence>
<feature type="repeat" description="WD" evidence="3">
    <location>
        <begin position="629"/>
        <end position="662"/>
    </location>
</feature>
<dbReference type="SUPFAM" id="SSF50978">
    <property type="entry name" value="WD40 repeat-like"/>
    <property type="match status" value="3"/>
</dbReference>
<name>A0ABS4TSS4_9PSEU</name>
<keyword evidence="4" id="KW-0472">Membrane</keyword>
<feature type="repeat" description="WD" evidence="3">
    <location>
        <begin position="926"/>
        <end position="967"/>
    </location>
</feature>
<dbReference type="SUPFAM" id="SSF47413">
    <property type="entry name" value="lambda repressor-like DNA-binding domains"/>
    <property type="match status" value="1"/>
</dbReference>
<feature type="repeat" description="WD" evidence="3">
    <location>
        <begin position="842"/>
        <end position="874"/>
    </location>
</feature>
<accession>A0ABS4TSS4</accession>
<organism evidence="6 7">
    <name type="scientific">Kibdelosporangium banguiense</name>
    <dbReference type="NCBI Taxonomy" id="1365924"/>
    <lineage>
        <taxon>Bacteria</taxon>
        <taxon>Bacillati</taxon>
        <taxon>Actinomycetota</taxon>
        <taxon>Actinomycetes</taxon>
        <taxon>Pseudonocardiales</taxon>
        <taxon>Pseudonocardiaceae</taxon>
        <taxon>Kibdelosporangium</taxon>
    </lineage>
</organism>
<dbReference type="InterPro" id="IPR050505">
    <property type="entry name" value="WDR55/POC1"/>
</dbReference>
<evidence type="ECO:0000256" key="4">
    <source>
        <dbReference type="SAM" id="Phobius"/>
    </source>
</evidence>
<keyword evidence="7" id="KW-1185">Reference proteome</keyword>
<protein>
    <submittedName>
        <fullName evidence="6">WD40 repeat protein</fullName>
    </submittedName>
</protein>
<dbReference type="PRINTS" id="PR00320">
    <property type="entry name" value="GPROTEINBRPT"/>
</dbReference>
<evidence type="ECO:0000313" key="6">
    <source>
        <dbReference type="EMBL" id="MBP2327453.1"/>
    </source>
</evidence>
<feature type="repeat" description="WD" evidence="3">
    <location>
        <begin position="583"/>
        <end position="617"/>
    </location>
</feature>
<feature type="repeat" description="WD" evidence="3">
    <location>
        <begin position="884"/>
        <end position="915"/>
    </location>
</feature>
<evidence type="ECO:0000313" key="7">
    <source>
        <dbReference type="Proteomes" id="UP001519332"/>
    </source>
</evidence>
<dbReference type="PROSITE" id="PS00678">
    <property type="entry name" value="WD_REPEATS_1"/>
    <property type="match status" value="1"/>
</dbReference>
<dbReference type="PROSITE" id="PS50082">
    <property type="entry name" value="WD_REPEATS_2"/>
    <property type="match status" value="10"/>
</dbReference>
<dbReference type="Proteomes" id="UP001519332">
    <property type="component" value="Unassembled WGS sequence"/>
</dbReference>
<comment type="caution">
    <text evidence="6">The sequence shown here is derived from an EMBL/GenBank/DDBJ whole genome shotgun (WGS) entry which is preliminary data.</text>
</comment>
<keyword evidence="4" id="KW-1133">Transmembrane helix</keyword>
<dbReference type="Pfam" id="PF20703">
    <property type="entry name" value="nSTAND1"/>
    <property type="match status" value="1"/>
</dbReference>
<dbReference type="InterPro" id="IPR001680">
    <property type="entry name" value="WD40_rpt"/>
</dbReference>
<dbReference type="PROSITE" id="PS50294">
    <property type="entry name" value="WD_REPEATS_REGION"/>
    <property type="match status" value="10"/>
</dbReference>
<dbReference type="InterPro" id="IPR010982">
    <property type="entry name" value="Lambda_DNA-bd_dom_sf"/>
</dbReference>
<reference evidence="6 7" key="1">
    <citation type="submission" date="2021-03" db="EMBL/GenBank/DDBJ databases">
        <title>Sequencing the genomes of 1000 actinobacteria strains.</title>
        <authorList>
            <person name="Klenk H.-P."/>
        </authorList>
    </citation>
    <scope>NUCLEOTIDE SEQUENCE [LARGE SCALE GENOMIC DNA]</scope>
    <source>
        <strain evidence="6 7">DSM 46670</strain>
    </source>
</reference>
<dbReference type="EMBL" id="JAGINW010000001">
    <property type="protein sequence ID" value="MBP2327453.1"/>
    <property type="molecule type" value="Genomic_DNA"/>
</dbReference>
<dbReference type="InterPro" id="IPR036322">
    <property type="entry name" value="WD40_repeat_dom_sf"/>
</dbReference>
<dbReference type="CDD" id="cd00093">
    <property type="entry name" value="HTH_XRE"/>
    <property type="match status" value="1"/>
</dbReference>
<dbReference type="PANTHER" id="PTHR44019:SF8">
    <property type="entry name" value="POC1 CENTRIOLAR PROTEIN HOMOLOG"/>
    <property type="match status" value="1"/>
</dbReference>
<feature type="repeat" description="WD" evidence="3">
    <location>
        <begin position="967"/>
        <end position="998"/>
    </location>
</feature>
<keyword evidence="2" id="KW-0677">Repeat</keyword>
<dbReference type="SMART" id="SM00320">
    <property type="entry name" value="WD40"/>
    <property type="match status" value="14"/>
</dbReference>
<dbReference type="Pfam" id="PF13560">
    <property type="entry name" value="HTH_31"/>
    <property type="match status" value="1"/>
</dbReference>
<dbReference type="Gene3D" id="2.130.10.10">
    <property type="entry name" value="YVTN repeat-like/Quinoprotein amine dehydrogenase"/>
    <property type="match status" value="4"/>
</dbReference>
<dbReference type="PANTHER" id="PTHR44019">
    <property type="entry name" value="WD REPEAT-CONTAINING PROTEIN 55"/>
    <property type="match status" value="1"/>
</dbReference>
<dbReference type="Pfam" id="PF00400">
    <property type="entry name" value="WD40"/>
    <property type="match status" value="14"/>
</dbReference>
<dbReference type="InterPro" id="IPR015943">
    <property type="entry name" value="WD40/YVTN_repeat-like_dom_sf"/>
</dbReference>
<dbReference type="CDD" id="cd00200">
    <property type="entry name" value="WD40"/>
    <property type="match status" value="2"/>
</dbReference>
<feature type="repeat" description="WD" evidence="3">
    <location>
        <begin position="1094"/>
        <end position="1135"/>
    </location>
</feature>
<feature type="domain" description="HTH cro/C1-type" evidence="5">
    <location>
        <begin position="23"/>
        <end position="79"/>
    </location>
</feature>
<dbReference type="SMART" id="SM00530">
    <property type="entry name" value="HTH_XRE"/>
    <property type="match status" value="1"/>
</dbReference>
<feature type="repeat" description="WD" evidence="3">
    <location>
        <begin position="755"/>
        <end position="787"/>
    </location>
</feature>
<dbReference type="InterPro" id="IPR049052">
    <property type="entry name" value="nSTAND1"/>
</dbReference>
<dbReference type="InterPro" id="IPR001387">
    <property type="entry name" value="Cro/C1-type_HTH"/>
</dbReference>
<dbReference type="InterPro" id="IPR019775">
    <property type="entry name" value="WD40_repeat_CS"/>
</dbReference>
<gene>
    <name evidence="6" type="ORF">JOF56_007838</name>
</gene>
<dbReference type="InterPro" id="IPR027417">
    <property type="entry name" value="P-loop_NTPase"/>
</dbReference>
<evidence type="ECO:0000259" key="5">
    <source>
        <dbReference type="SMART" id="SM00530"/>
    </source>
</evidence>
<evidence type="ECO:0000256" key="3">
    <source>
        <dbReference type="PROSITE-ProRule" id="PRU00221"/>
    </source>
</evidence>
<dbReference type="InterPro" id="IPR020472">
    <property type="entry name" value="WD40_PAC1"/>
</dbReference>
<dbReference type="SUPFAM" id="SSF52540">
    <property type="entry name" value="P-loop containing nucleoside triphosphate hydrolases"/>
    <property type="match status" value="1"/>
</dbReference>
<feature type="transmembrane region" description="Helical" evidence="4">
    <location>
        <begin position="495"/>
        <end position="518"/>
    </location>
</feature>
<sequence>MRVPRPERPLDPAAGPVAAFAAELRELRARAGGPGYRELAERAGYSAATLSNAAGGRRLPSLVVTLAFVRACDGDPGEWERRWRRVAGESSATPVAPVEGDHVTPYLGLAPYGVDDAERFFGRRRMTARLVNLLDWRRFVAVFGVSGSGKSSLLRAGLVPALCERGRHTVVITPGARPATALREVPADDDVLVVDQFEELFTLCPDALEKSEFVDALAARVARPGSATVIGVRADFYARCIQLPRLASLLAEASVPVDPLAEDDVREVITKPAHLVGVTVERALVTKVLAEVAGQPGALPLVSHALLETWRQRRSDMLTVAGYEAAGGVASAVARTAEAVYQRFTADHADTAREVLVRLVVLGEGGMSDTRRRVTRDELDFPGVDVVLRELAAARLVVLGQDTVEIAHEALIGAWPRLRDWLHQDRETLRLHRQLTHDSETWCAHDRDPDLLYRGVRLAAWDGRGMARLNERERAFLAESRQRVAREARLRRRRLRLAVTALATGLVVTTVLALVAVAQANRARDERDGALARQLVANARDQLQIDQELAVLLAREAYDTKPTDETAAVLRQAVADSRVRAVHSSGQAQVFGVAYSPDGRQLASSGADGTIRVWRLEGPDRFGEEPQVLRGHTGIVWSPVFSRDGRWLAAGGNDDAVTVWDLVGGGAPIVLRGHGGGVSGVAVSPSGERVAAAGDDGLIHLWDRVDPQRPVSLPLGGGAALAVAFSADGTHLAAGGASREVRVWRGDGAGTPVVLRGHEGEIEQITFSPDGKRLASGSHDTTMRIWNTSGEGEPLVLRADDGTVETVAFSPDGRRIASGHSGSDTVRVWNTTAGELPNPLEFHGHDGPVWSVAFSPDGQRVASGSGDGTIRLWDPAYPGTPQVMYGHDGPAYSVAVSRDGRTIASSGLDGTVRLWRAPHRRDPLVLPGHDGSVRLVAVSADGRWVASAGKDRTVRIWDAVEGKAVAVLDHDQPVRSVAFSPDGRRVASGGSDGAVTIWPADGRGAPSKLQGHDHSEVWSVAFSLDGQSVASTGQDSTVRFQRIDGSGTPRVIHGGPGLVWCVAFTPDGQHLLTCGDDGSIRIWRGDGQGQPRILRGHRGPVWAMAISPDGRRMATAGNDGTLRIWTLPDGKELVALRGHGASVEQVAFQPDSAGLFTAHGDGTARFVRCEVCGPIDEVRTMADSRVTRSLTAEERETYLGEAS</sequence>
<evidence type="ECO:0000256" key="1">
    <source>
        <dbReference type="ARBA" id="ARBA00022574"/>
    </source>
</evidence>